<keyword evidence="3 6" id="KW-0540">Nuclease</keyword>
<evidence type="ECO:0000259" key="7">
    <source>
        <dbReference type="PROSITE" id="PS50967"/>
    </source>
</evidence>
<keyword evidence="1 6" id="KW-0963">Cytoplasm</keyword>
<dbReference type="InterPro" id="IPR010997">
    <property type="entry name" value="HRDC-like_sf"/>
</dbReference>
<dbReference type="NCBIfam" id="TIGR01388">
    <property type="entry name" value="rnd"/>
    <property type="match status" value="1"/>
</dbReference>
<comment type="cofactor">
    <cofactor evidence="6">
        <name>a divalent metal cation</name>
        <dbReference type="ChEBI" id="CHEBI:60240"/>
    </cofactor>
</comment>
<dbReference type="InterPro" id="IPR002562">
    <property type="entry name" value="3'-5'_exonuclease_dom"/>
</dbReference>
<evidence type="ECO:0000256" key="2">
    <source>
        <dbReference type="ARBA" id="ARBA00022694"/>
    </source>
</evidence>
<protein>
    <recommendedName>
        <fullName evidence="6">Ribonuclease D</fullName>
        <shortName evidence="6">RNase D</shortName>
        <ecNumber evidence="6">3.1.13.5</ecNumber>
    </recommendedName>
</protein>
<feature type="domain" description="HRDC" evidence="7">
    <location>
        <begin position="219"/>
        <end position="299"/>
    </location>
</feature>
<evidence type="ECO:0000256" key="4">
    <source>
        <dbReference type="ARBA" id="ARBA00022801"/>
    </source>
</evidence>
<dbReference type="SMART" id="SM00474">
    <property type="entry name" value="35EXOc"/>
    <property type="match status" value="1"/>
</dbReference>
<dbReference type="CDD" id="cd06142">
    <property type="entry name" value="RNaseD_exo"/>
    <property type="match status" value="1"/>
</dbReference>
<dbReference type="EC" id="3.1.13.5" evidence="6"/>
<dbReference type="EMBL" id="JBHRSW010000005">
    <property type="protein sequence ID" value="MFC3120545.1"/>
    <property type="molecule type" value="Genomic_DNA"/>
</dbReference>
<evidence type="ECO:0000256" key="5">
    <source>
        <dbReference type="ARBA" id="ARBA00022839"/>
    </source>
</evidence>
<dbReference type="Pfam" id="PF21293">
    <property type="entry name" value="RNAseD_HRDC_C"/>
    <property type="match status" value="1"/>
</dbReference>
<dbReference type="PANTHER" id="PTHR47649">
    <property type="entry name" value="RIBONUCLEASE D"/>
    <property type="match status" value="1"/>
</dbReference>
<evidence type="ECO:0000256" key="1">
    <source>
        <dbReference type="ARBA" id="ARBA00022490"/>
    </source>
</evidence>
<dbReference type="InterPro" id="IPR048579">
    <property type="entry name" value="RNAseD_HRDC_C"/>
</dbReference>
<evidence type="ECO:0000256" key="3">
    <source>
        <dbReference type="ARBA" id="ARBA00022722"/>
    </source>
</evidence>
<organism evidence="8 9">
    <name type="scientific">Agaribacter flavus</name>
    <dbReference type="NCBI Taxonomy" id="1902781"/>
    <lineage>
        <taxon>Bacteria</taxon>
        <taxon>Pseudomonadati</taxon>
        <taxon>Pseudomonadota</taxon>
        <taxon>Gammaproteobacteria</taxon>
        <taxon>Alteromonadales</taxon>
        <taxon>Alteromonadaceae</taxon>
        <taxon>Agaribacter</taxon>
    </lineage>
</organism>
<dbReference type="Proteomes" id="UP001595478">
    <property type="component" value="Unassembled WGS sequence"/>
</dbReference>
<comment type="catalytic activity">
    <reaction evidence="6">
        <text>Exonucleolytic cleavage that removes extra residues from the 3'-terminus of tRNA to produce 5'-mononucleotides.</text>
        <dbReference type="EC" id="3.1.13.5"/>
    </reaction>
</comment>
<dbReference type="PROSITE" id="PS50967">
    <property type="entry name" value="HRDC"/>
    <property type="match status" value="1"/>
</dbReference>
<sequence length="397" mass="45503">MRLDFDCLHENFVYIDSDPALASLCQRCQSLDYIMLDTEFVRTKTLYPLLGLVQIFDGEKIYLLDPKSVKNLSPLADLLTDKTVMKVIHSCSEDLDALKHNVGAYPTPLFDTQIAAGFLNIGNSIGYANLVEKICHVSLDKTESRTDWLARPLRKEQLRYAAADVSYLYIVFENLFEQAKQNNLIDAILSESEGMIKKKQCAIPNDDAYMNVGNNWKLNGKQLLALKLLAQWRLEKAQESNTSINFIMRENCMFEIAMRLPQSPNALSRIHGITPKQLRVYGQLILDMIAQLETAEEHTYPHRIERLIEFPKYKKAVSELKKTITDVSSSTGIPEPMIASKKQINDLLKWCWFANCDFEKRGIKPDLLMGWRRTLLLDKIRPIFDSNEGEFNALRSL</sequence>
<accession>A0ABV7FN29</accession>
<dbReference type="InterPro" id="IPR036397">
    <property type="entry name" value="RNaseH_sf"/>
</dbReference>
<proteinExistence type="inferred from homology"/>
<dbReference type="HAMAP" id="MF_01899">
    <property type="entry name" value="RNase_D"/>
    <property type="match status" value="1"/>
</dbReference>
<dbReference type="GO" id="GO:0033890">
    <property type="term" value="F:ribonuclease D activity"/>
    <property type="evidence" value="ECO:0007669"/>
    <property type="project" value="UniProtKB-EC"/>
</dbReference>
<dbReference type="PANTHER" id="PTHR47649:SF1">
    <property type="entry name" value="RIBONUCLEASE D"/>
    <property type="match status" value="1"/>
</dbReference>
<comment type="caution">
    <text evidence="8">The sequence shown here is derived from an EMBL/GenBank/DDBJ whole genome shotgun (WGS) entry which is preliminary data.</text>
</comment>
<dbReference type="InterPro" id="IPR002121">
    <property type="entry name" value="HRDC_dom"/>
</dbReference>
<keyword evidence="5 6" id="KW-0269">Exonuclease</keyword>
<dbReference type="SUPFAM" id="SSF53098">
    <property type="entry name" value="Ribonuclease H-like"/>
    <property type="match status" value="1"/>
</dbReference>
<dbReference type="InterPro" id="IPR044876">
    <property type="entry name" value="HRDC_dom_sf"/>
</dbReference>
<evidence type="ECO:0000313" key="9">
    <source>
        <dbReference type="Proteomes" id="UP001595478"/>
    </source>
</evidence>
<comment type="similarity">
    <text evidence="6">Belongs to the RNase D family.</text>
</comment>
<dbReference type="InterPro" id="IPR051086">
    <property type="entry name" value="RNase_D-like"/>
</dbReference>
<keyword evidence="2 6" id="KW-0819">tRNA processing</keyword>
<dbReference type="Gene3D" id="3.30.420.10">
    <property type="entry name" value="Ribonuclease H-like superfamily/Ribonuclease H"/>
    <property type="match status" value="1"/>
</dbReference>
<comment type="subcellular location">
    <subcellularLocation>
        <location evidence="6">Cytoplasm</location>
    </subcellularLocation>
</comment>
<gene>
    <name evidence="6 8" type="primary">rnd</name>
    <name evidence="8" type="ORF">ACFOHL_02820</name>
</gene>
<dbReference type="Pfam" id="PF00570">
    <property type="entry name" value="HRDC"/>
    <property type="match status" value="1"/>
</dbReference>
<evidence type="ECO:0000313" key="8">
    <source>
        <dbReference type="EMBL" id="MFC3120545.1"/>
    </source>
</evidence>
<dbReference type="InterPro" id="IPR012337">
    <property type="entry name" value="RNaseH-like_sf"/>
</dbReference>
<reference evidence="9" key="1">
    <citation type="journal article" date="2019" name="Int. J. Syst. Evol. Microbiol.">
        <title>The Global Catalogue of Microorganisms (GCM) 10K type strain sequencing project: providing services to taxonomists for standard genome sequencing and annotation.</title>
        <authorList>
            <consortium name="The Broad Institute Genomics Platform"/>
            <consortium name="The Broad Institute Genome Sequencing Center for Infectious Disease"/>
            <person name="Wu L."/>
            <person name="Ma J."/>
        </authorList>
    </citation>
    <scope>NUCLEOTIDE SEQUENCE [LARGE SCALE GENOMIC DNA]</scope>
    <source>
        <strain evidence="9">KCTC 52473</strain>
    </source>
</reference>
<dbReference type="SUPFAM" id="SSF47819">
    <property type="entry name" value="HRDC-like"/>
    <property type="match status" value="2"/>
</dbReference>
<comment type="function">
    <text evidence="6">Exonuclease involved in the 3' processing of various precursor tRNAs. Initiates hydrolysis at the 3'-terminus of an RNA molecule and releases 5'-mononucleotides.</text>
</comment>
<name>A0ABV7FN29_9ALTE</name>
<dbReference type="Gene3D" id="1.10.150.80">
    <property type="entry name" value="HRDC domain"/>
    <property type="match status" value="2"/>
</dbReference>
<evidence type="ECO:0000256" key="6">
    <source>
        <dbReference type="HAMAP-Rule" id="MF_01899"/>
    </source>
</evidence>
<keyword evidence="4 6" id="KW-0378">Hydrolase</keyword>
<dbReference type="Pfam" id="PF01612">
    <property type="entry name" value="DNA_pol_A_exo1"/>
    <property type="match status" value="1"/>
</dbReference>
<dbReference type="RefSeq" id="WP_376918683.1">
    <property type="nucleotide sequence ID" value="NZ_JBHRSW010000005.1"/>
</dbReference>
<keyword evidence="9" id="KW-1185">Reference proteome</keyword>
<dbReference type="SMART" id="SM00341">
    <property type="entry name" value="HRDC"/>
    <property type="match status" value="1"/>
</dbReference>
<dbReference type="InterPro" id="IPR006292">
    <property type="entry name" value="RNase_D"/>
</dbReference>